<gene>
    <name evidence="7" type="ORF">EG68_05944</name>
</gene>
<dbReference type="InterPro" id="IPR011547">
    <property type="entry name" value="SLC26A/SulP_dom"/>
</dbReference>
<dbReference type="Gene3D" id="3.30.750.24">
    <property type="entry name" value="STAS domain"/>
    <property type="match status" value="1"/>
</dbReference>
<dbReference type="Proteomes" id="UP000822476">
    <property type="component" value="Unassembled WGS sequence"/>
</dbReference>
<dbReference type="InterPro" id="IPR036513">
    <property type="entry name" value="STAS_dom_sf"/>
</dbReference>
<feature type="transmembrane region" description="Helical" evidence="5">
    <location>
        <begin position="274"/>
        <end position="294"/>
    </location>
</feature>
<name>A0A8S9YYC2_9TREM</name>
<feature type="transmembrane region" description="Helical" evidence="5">
    <location>
        <begin position="306"/>
        <end position="323"/>
    </location>
</feature>
<dbReference type="Pfam" id="PF00916">
    <property type="entry name" value="Sulfate_transp"/>
    <property type="match status" value="1"/>
</dbReference>
<comment type="caution">
    <text evidence="7">The sequence shown here is derived from an EMBL/GenBank/DDBJ whole genome shotgun (WGS) entry which is preliminary data.</text>
</comment>
<evidence type="ECO:0000256" key="3">
    <source>
        <dbReference type="ARBA" id="ARBA00022989"/>
    </source>
</evidence>
<feature type="domain" description="STAS" evidence="6">
    <location>
        <begin position="541"/>
        <end position="721"/>
    </location>
</feature>
<feature type="transmembrane region" description="Helical" evidence="5">
    <location>
        <begin position="200"/>
        <end position="222"/>
    </location>
</feature>
<dbReference type="EMBL" id="JTDE01002862">
    <property type="protein sequence ID" value="KAF7256768.1"/>
    <property type="molecule type" value="Genomic_DNA"/>
</dbReference>
<evidence type="ECO:0000256" key="2">
    <source>
        <dbReference type="ARBA" id="ARBA00022692"/>
    </source>
</evidence>
<keyword evidence="4 5" id="KW-0472">Membrane</keyword>
<dbReference type="InterPro" id="IPR001902">
    <property type="entry name" value="SLC26A/SulP_fam"/>
</dbReference>
<keyword evidence="2 5" id="KW-0812">Transmembrane</keyword>
<accession>A0A8S9YYC2</accession>
<feature type="transmembrane region" description="Helical" evidence="5">
    <location>
        <begin position="391"/>
        <end position="414"/>
    </location>
</feature>
<dbReference type="AlphaFoldDB" id="A0A8S9YYC2"/>
<dbReference type="SUPFAM" id="SSF52091">
    <property type="entry name" value="SpoIIaa-like"/>
    <property type="match status" value="1"/>
</dbReference>
<dbReference type="InterPro" id="IPR002645">
    <property type="entry name" value="STAS_dom"/>
</dbReference>
<protein>
    <recommendedName>
        <fullName evidence="6">STAS domain-containing protein</fullName>
    </recommendedName>
</protein>
<keyword evidence="3 5" id="KW-1133">Transmembrane helix</keyword>
<reference evidence="7" key="1">
    <citation type="submission" date="2019-07" db="EMBL/GenBank/DDBJ databases">
        <title>Annotation for the trematode Paragonimus miyazaki's.</title>
        <authorList>
            <person name="Choi Y.-J."/>
        </authorList>
    </citation>
    <scope>NUCLEOTIDE SEQUENCE</scope>
    <source>
        <strain evidence="7">Japan</strain>
    </source>
</reference>
<evidence type="ECO:0000256" key="1">
    <source>
        <dbReference type="ARBA" id="ARBA00004141"/>
    </source>
</evidence>
<dbReference type="Pfam" id="PF01740">
    <property type="entry name" value="STAS"/>
    <property type="match status" value="1"/>
</dbReference>
<evidence type="ECO:0000256" key="5">
    <source>
        <dbReference type="SAM" id="Phobius"/>
    </source>
</evidence>
<dbReference type="GO" id="GO:0016020">
    <property type="term" value="C:membrane"/>
    <property type="evidence" value="ECO:0007669"/>
    <property type="project" value="UniProtKB-SubCell"/>
</dbReference>
<keyword evidence="8" id="KW-1185">Reference proteome</keyword>
<organism evidence="7 8">
    <name type="scientific">Paragonimus skrjabini miyazakii</name>
    <dbReference type="NCBI Taxonomy" id="59628"/>
    <lineage>
        <taxon>Eukaryota</taxon>
        <taxon>Metazoa</taxon>
        <taxon>Spiralia</taxon>
        <taxon>Lophotrochozoa</taxon>
        <taxon>Platyhelminthes</taxon>
        <taxon>Trematoda</taxon>
        <taxon>Digenea</taxon>
        <taxon>Plagiorchiida</taxon>
        <taxon>Troglotremata</taxon>
        <taxon>Troglotrematidae</taxon>
        <taxon>Paragonimus</taxon>
    </lineage>
</organism>
<dbReference type="NCBIfam" id="TIGR00815">
    <property type="entry name" value="sulP"/>
    <property type="match status" value="1"/>
</dbReference>
<proteinExistence type="predicted"/>
<evidence type="ECO:0000313" key="8">
    <source>
        <dbReference type="Proteomes" id="UP000822476"/>
    </source>
</evidence>
<dbReference type="PANTHER" id="PTHR11814">
    <property type="entry name" value="SULFATE TRANSPORTER"/>
    <property type="match status" value="1"/>
</dbReference>
<evidence type="ECO:0000256" key="4">
    <source>
        <dbReference type="ARBA" id="ARBA00023136"/>
    </source>
</evidence>
<dbReference type="CDD" id="cd07042">
    <property type="entry name" value="STAS_SulP_like_sulfate_transporter"/>
    <property type="match status" value="1"/>
</dbReference>
<feature type="transmembrane region" description="Helical" evidence="5">
    <location>
        <begin position="450"/>
        <end position="468"/>
    </location>
</feature>
<feature type="transmembrane region" description="Helical" evidence="5">
    <location>
        <begin position="426"/>
        <end position="444"/>
    </location>
</feature>
<dbReference type="GO" id="GO:0055085">
    <property type="term" value="P:transmembrane transport"/>
    <property type="evidence" value="ECO:0007669"/>
    <property type="project" value="InterPro"/>
</dbReference>
<feature type="transmembrane region" description="Helical" evidence="5">
    <location>
        <begin position="77"/>
        <end position="94"/>
    </location>
</feature>
<dbReference type="OrthoDB" id="288203at2759"/>
<evidence type="ECO:0000313" key="7">
    <source>
        <dbReference type="EMBL" id="KAF7256768.1"/>
    </source>
</evidence>
<sequence length="759" mass="84144">MLPHPSLSRCEAHYVRINLPMLTELQGSSSVQYHVSRKVMNLKDFDEEYHRVNNKKPSLLTHHLRKKCKSRRCTTNFWSYIFPFYHNIASFYTWRSLASDIFAGLTVSSLHIPQGMAYGYLAGLKPVNGLYTSFFPALIYFFFGTSRHISIGTFSVVSLLVAEPVDRMAQTFVCNNQSEASLQDQLDAYRLRVSVTVTMLAGLMQFLLGLFHLGIFVVYVSAPLLSGFTTGAAVHVFANQLNGLFGIKLKRNLGAGRLIYTAINFCQIIHQANYVTVLLSVSCIVILLVFKFLINPRVVVRLHFPIPVELLVLVLTTSVTYFARLDQSYGIKIAGPLPMGLPAPLVPDIAMIPDVLMESAIASFVALATTVSLVKLYATRYGYDVHYTRELTALGMANFFGGFFQCHCCSGGLARTTVAVGAGMQSQIASLISCAVLLLVLTSIGPLLETLPLCALSSIISVALLQIFKQCADVPKLYRISVVDMCIWLVTFFATVLIDIPLGLLVGMAFSLSTILYRTHVSHRTELGHIPNTDLYVSLTNYGEAKRSPGIIILRSVGPLFYANAETLRDWIIQQTSLDPDKLGRTQPTSKLDRPLCNRLLSTHEHQRLCCCYTTPKGMKVVGEDKMANYEGINKANELIAVSEANTIQFIILDASYWSFTDSVGCTMLINLMRSYERINVQVLLTACQAQIRCTLSSVGLSDQDLDSICFLSVHDAVLYAQQQQQNLQKQLVTSSEFEPCQVDCSFDTLPSGDAKTSL</sequence>
<dbReference type="PROSITE" id="PS50801">
    <property type="entry name" value="STAS"/>
    <property type="match status" value="1"/>
</dbReference>
<comment type="subcellular location">
    <subcellularLocation>
        <location evidence="1">Membrane</location>
        <topology evidence="1">Multi-pass membrane protein</topology>
    </subcellularLocation>
</comment>
<evidence type="ECO:0000259" key="6">
    <source>
        <dbReference type="PROSITE" id="PS50801"/>
    </source>
</evidence>
<feature type="transmembrane region" description="Helical" evidence="5">
    <location>
        <begin position="228"/>
        <end position="247"/>
    </location>
</feature>
<feature type="transmembrane region" description="Helical" evidence="5">
    <location>
        <begin position="360"/>
        <end position="379"/>
    </location>
</feature>